<dbReference type="GO" id="GO:0000127">
    <property type="term" value="C:transcription factor TFIIIC complex"/>
    <property type="evidence" value="ECO:0007669"/>
    <property type="project" value="InterPro"/>
</dbReference>
<dbReference type="GeneID" id="96008849"/>
<evidence type="ECO:0000259" key="3">
    <source>
        <dbReference type="Pfam" id="PF12660"/>
    </source>
</evidence>
<feature type="domain" description="Transcription factor IIIC putative zinc-finger" evidence="3">
    <location>
        <begin position="645"/>
        <end position="776"/>
    </location>
</feature>
<gene>
    <name evidence="4" type="ORF">WHR41_07406</name>
</gene>
<dbReference type="Proteomes" id="UP000803884">
    <property type="component" value="Unassembled WGS sequence"/>
</dbReference>
<dbReference type="AlphaFoldDB" id="A0AB34KIW9"/>
<dbReference type="InterPro" id="IPR024764">
    <property type="entry name" value="TFIIIC_Znf"/>
</dbReference>
<dbReference type="Pfam" id="PF12660">
    <property type="entry name" value="zf-TFIIIC"/>
    <property type="match status" value="1"/>
</dbReference>
<dbReference type="InterPro" id="IPR024761">
    <property type="entry name" value="TFIIIC_delta_N"/>
</dbReference>
<accession>A0AB34KIW9</accession>
<evidence type="ECO:0000313" key="4">
    <source>
        <dbReference type="EMBL" id="KAL1583997.1"/>
    </source>
</evidence>
<organism evidence="4 5">
    <name type="scientific">Cladosporium halotolerans</name>
    <dbReference type="NCBI Taxonomy" id="1052096"/>
    <lineage>
        <taxon>Eukaryota</taxon>
        <taxon>Fungi</taxon>
        <taxon>Dikarya</taxon>
        <taxon>Ascomycota</taxon>
        <taxon>Pezizomycotina</taxon>
        <taxon>Dothideomycetes</taxon>
        <taxon>Dothideomycetidae</taxon>
        <taxon>Cladosporiales</taxon>
        <taxon>Cladosporiaceae</taxon>
        <taxon>Cladosporium</taxon>
    </lineage>
</organism>
<dbReference type="Pfam" id="PF12657">
    <property type="entry name" value="TFIIIC_delta"/>
    <property type="match status" value="1"/>
</dbReference>
<feature type="domain" description="Transcription factor IIIC 90kDa subunit N-terminal" evidence="2">
    <location>
        <begin position="20"/>
        <end position="464"/>
    </location>
</feature>
<evidence type="ECO:0000256" key="1">
    <source>
        <dbReference type="SAM" id="MobiDB-lite"/>
    </source>
</evidence>
<dbReference type="GO" id="GO:0004402">
    <property type="term" value="F:histone acetyltransferase activity"/>
    <property type="evidence" value="ECO:0007669"/>
    <property type="project" value="InterPro"/>
</dbReference>
<feature type="compositionally biased region" description="Polar residues" evidence="1">
    <location>
        <begin position="734"/>
        <end position="743"/>
    </location>
</feature>
<dbReference type="PANTHER" id="PTHR15496:SF2">
    <property type="entry name" value="GENERAL TRANSCRIPTION FACTOR 3C POLYPEPTIDE 4"/>
    <property type="match status" value="1"/>
</dbReference>
<dbReference type="RefSeq" id="XP_069227103.1">
    <property type="nucleotide sequence ID" value="XM_069376011.1"/>
</dbReference>
<dbReference type="InterPro" id="IPR044230">
    <property type="entry name" value="GTF3C4"/>
</dbReference>
<proteinExistence type="predicted"/>
<dbReference type="PANTHER" id="PTHR15496">
    <property type="entry name" value="GENERAL TRANSCRIPTION FACTOR 3C POLYPEPTIDE 4 FAMILY"/>
    <property type="match status" value="1"/>
</dbReference>
<sequence length="778" mass="85955">MKPTRVEVPFWPTSPANLSWSADNLIAVGGGESVAILVPQLDPKAPNGIAWDQIVQRVSLFTQEDIPFHTPFTSANWSLGEELSLRHVTSLAWSGPGLAQFGTCALAILHSNHALVLWECVGRPQVKDSWKRCLVVNHAIRTYYQTNNTGDFEMTEVKQRIRAFTWLPAVQKNHRTVFRGIDPHLERREHFLVVSTDGGDIFTLRVSSPYDILNPEKRRWEVEIAHRLEVSQTDVEWRPCDNGNIELPGAVDLACSDWDDAGQAKFAYLVKGRLYFCKAHYEEFAEIGVRVVMSQPQESILSLTPALKGPLRFAPNSNSIYVFGPDAIINVDLENDMSHEAQIHHLDGRWDEISGLTFTANAGGTHDLQLVSHISSASSGTSRLPLSLEDTLDSKEPDWLQAIQGSKATFSASYDLGSYVQERTWGIAASQLGDFVATCVSLLPGDSPAHFIQSEQRSVVTITPEYRDENSPFPINGGRSPPQDISAESLMFELRQYFSRNEELDKNAENKETIRHLLLKILGLSDDDLSALSDMASPYEDEEMSDSIIDSQTLDGYLCYLKARCLYDPSMFFQRVDHLLDIVAQRPPKLQLTKEDYNHLVTTVLALPTRLHEVGALSSKISAAYKAVKAKFDSSGSAVDPAMTDSATLTETCKICERDIELESLKWSRCASGHQFSRCCLTFLSIMEPGITKSCGICQAVYLNENVLPGLKGASAGEAQTEDDPSKTGGHAESSMNNGSGHPNSRHAVAQIEPIASLARLIFAACDKCIFCGGKFVA</sequence>
<dbReference type="EMBL" id="JAAQHG020000030">
    <property type="protein sequence ID" value="KAL1583997.1"/>
    <property type="molecule type" value="Genomic_DNA"/>
</dbReference>
<comment type="caution">
    <text evidence="4">The sequence shown here is derived from an EMBL/GenBank/DDBJ whole genome shotgun (WGS) entry which is preliminary data.</text>
</comment>
<reference evidence="4 5" key="1">
    <citation type="journal article" date="2020" name="Microbiol. Resour. Announc.">
        <title>Draft Genome Sequence of a Cladosporium Species Isolated from the Mesophotic Ascidian Didemnum maculosum.</title>
        <authorList>
            <person name="Gioti A."/>
            <person name="Siaperas R."/>
            <person name="Nikolaivits E."/>
            <person name="Le Goff G."/>
            <person name="Ouazzani J."/>
            <person name="Kotoulas G."/>
            <person name="Topakas E."/>
        </authorList>
    </citation>
    <scope>NUCLEOTIDE SEQUENCE [LARGE SCALE GENOMIC DNA]</scope>
    <source>
        <strain evidence="4 5">TM138-S3</strain>
    </source>
</reference>
<name>A0AB34KIW9_9PEZI</name>
<evidence type="ECO:0000259" key="2">
    <source>
        <dbReference type="Pfam" id="PF12657"/>
    </source>
</evidence>
<keyword evidence="5" id="KW-1185">Reference proteome</keyword>
<protein>
    <submittedName>
        <fullName evidence="4">Uncharacterized protein</fullName>
    </submittedName>
</protein>
<feature type="region of interest" description="Disordered" evidence="1">
    <location>
        <begin position="715"/>
        <end position="746"/>
    </location>
</feature>
<evidence type="ECO:0000313" key="5">
    <source>
        <dbReference type="Proteomes" id="UP000803884"/>
    </source>
</evidence>
<dbReference type="GO" id="GO:0006384">
    <property type="term" value="P:transcription initiation at RNA polymerase III promoter"/>
    <property type="evidence" value="ECO:0007669"/>
    <property type="project" value="InterPro"/>
</dbReference>